<dbReference type="Gene3D" id="3.40.50.200">
    <property type="entry name" value="Peptidase S8/S53 domain"/>
    <property type="match status" value="1"/>
</dbReference>
<keyword evidence="3 7" id="KW-0147">Chitin-binding</keyword>
<dbReference type="CDD" id="cd00035">
    <property type="entry name" value="ChtBD1"/>
    <property type="match status" value="2"/>
</dbReference>
<dbReference type="EMBL" id="MU865959">
    <property type="protein sequence ID" value="KAK4446124.1"/>
    <property type="molecule type" value="Genomic_DNA"/>
</dbReference>
<dbReference type="InterPro" id="IPR001002">
    <property type="entry name" value="Chitin-bd_1"/>
</dbReference>
<dbReference type="GO" id="GO:0006508">
    <property type="term" value="P:proteolysis"/>
    <property type="evidence" value="ECO:0007669"/>
    <property type="project" value="UniProtKB-KW"/>
</dbReference>
<dbReference type="Proteomes" id="UP001321760">
    <property type="component" value="Unassembled WGS sequence"/>
</dbReference>
<dbReference type="SUPFAM" id="SSF54556">
    <property type="entry name" value="Chitinase insertion domain"/>
    <property type="match status" value="1"/>
</dbReference>
<feature type="disulfide bond" evidence="7">
    <location>
        <begin position="139"/>
        <end position="151"/>
    </location>
</feature>
<dbReference type="SMART" id="SM00636">
    <property type="entry name" value="Glyco_18"/>
    <property type="match status" value="1"/>
</dbReference>
<dbReference type="InterPro" id="IPR000209">
    <property type="entry name" value="Peptidase_S8/S53_dom"/>
</dbReference>
<evidence type="ECO:0000256" key="8">
    <source>
        <dbReference type="SAM" id="MobiDB-lite"/>
    </source>
</evidence>
<keyword evidence="5" id="KW-0378">Hydrolase</keyword>
<dbReference type="Gene3D" id="3.10.50.10">
    <property type="match status" value="1"/>
</dbReference>
<dbReference type="PROSITE" id="PS51910">
    <property type="entry name" value="GH18_2"/>
    <property type="match status" value="1"/>
</dbReference>
<gene>
    <name evidence="12" type="ORF">QBC34DRAFT_497070</name>
</gene>
<dbReference type="Gene3D" id="3.20.20.80">
    <property type="entry name" value="Glycosidases"/>
    <property type="match status" value="1"/>
</dbReference>
<evidence type="ECO:0000256" key="1">
    <source>
        <dbReference type="ARBA" id="ARBA00008682"/>
    </source>
</evidence>
<feature type="domain" description="Chitin-binding type-1" evidence="10">
    <location>
        <begin position="124"/>
        <end position="176"/>
    </location>
</feature>
<evidence type="ECO:0000256" key="2">
    <source>
        <dbReference type="ARBA" id="ARBA00012729"/>
    </source>
</evidence>
<evidence type="ECO:0000313" key="13">
    <source>
        <dbReference type="Proteomes" id="UP001321760"/>
    </source>
</evidence>
<dbReference type="SMART" id="SM00270">
    <property type="entry name" value="ChtBD1"/>
    <property type="match status" value="4"/>
</dbReference>
<feature type="disulfide bond" evidence="7">
    <location>
        <begin position="117"/>
        <end position="121"/>
    </location>
</feature>
<keyword evidence="4" id="KW-0645">Protease</keyword>
<dbReference type="InterPro" id="IPR017853">
    <property type="entry name" value="GH"/>
</dbReference>
<dbReference type="SUPFAM" id="SSF57016">
    <property type="entry name" value="Plant lectins/antimicrobial peptides"/>
    <property type="match status" value="3"/>
</dbReference>
<dbReference type="PANTHER" id="PTHR11177">
    <property type="entry name" value="CHITINASE"/>
    <property type="match status" value="1"/>
</dbReference>
<protein>
    <recommendedName>
        <fullName evidence="2">chitinase</fullName>
        <ecNumber evidence="2">3.2.1.14</ecNumber>
    </recommendedName>
</protein>
<evidence type="ECO:0000256" key="9">
    <source>
        <dbReference type="SAM" id="SignalP"/>
    </source>
</evidence>
<evidence type="ECO:0000256" key="6">
    <source>
        <dbReference type="ARBA" id="ARBA00022825"/>
    </source>
</evidence>
<dbReference type="CDD" id="cd11618">
    <property type="entry name" value="ChtBD1_1"/>
    <property type="match status" value="2"/>
</dbReference>
<feature type="disulfide bond" evidence="7">
    <location>
        <begin position="94"/>
        <end position="106"/>
    </location>
</feature>
<feature type="signal peptide" evidence="9">
    <location>
        <begin position="1"/>
        <end position="22"/>
    </location>
</feature>
<dbReference type="Pfam" id="PF00082">
    <property type="entry name" value="Peptidase_S8"/>
    <property type="match status" value="1"/>
</dbReference>
<dbReference type="GO" id="GO:0004252">
    <property type="term" value="F:serine-type endopeptidase activity"/>
    <property type="evidence" value="ECO:0007669"/>
    <property type="project" value="InterPro"/>
</dbReference>
<evidence type="ECO:0000256" key="3">
    <source>
        <dbReference type="ARBA" id="ARBA00022669"/>
    </source>
</evidence>
<dbReference type="PANTHER" id="PTHR11177:SF333">
    <property type="entry name" value="CHITINASE"/>
    <property type="match status" value="1"/>
</dbReference>
<comment type="caution">
    <text evidence="12">The sequence shown here is derived from an EMBL/GenBank/DDBJ whole genome shotgun (WGS) entry which is preliminary data.</text>
</comment>
<keyword evidence="13" id="KW-1185">Reference proteome</keyword>
<feature type="compositionally biased region" description="Pro residues" evidence="8">
    <location>
        <begin position="1697"/>
        <end position="1724"/>
    </location>
</feature>
<keyword evidence="7" id="KW-1015">Disulfide bond</keyword>
<keyword evidence="6" id="KW-0720">Serine protease</keyword>
<dbReference type="SUPFAM" id="SSF51445">
    <property type="entry name" value="(Trans)glycosidases"/>
    <property type="match status" value="1"/>
</dbReference>
<feature type="region of interest" description="Disordered" evidence="8">
    <location>
        <begin position="1696"/>
        <end position="1734"/>
    </location>
</feature>
<feature type="disulfide bond" evidence="7">
    <location>
        <begin position="99"/>
        <end position="113"/>
    </location>
</feature>
<comment type="similarity">
    <text evidence="1">Belongs to the glycosyl hydrolase 18 family. Chitinase class V subfamily.</text>
</comment>
<dbReference type="GO" id="GO:0008843">
    <property type="term" value="F:endochitinase activity"/>
    <property type="evidence" value="ECO:0007669"/>
    <property type="project" value="UniProtKB-EC"/>
</dbReference>
<accession>A0AAV9GDG2</accession>
<dbReference type="PRINTS" id="PR00723">
    <property type="entry name" value="SUBTILISIN"/>
</dbReference>
<reference evidence="12" key="1">
    <citation type="journal article" date="2023" name="Mol. Phylogenet. Evol.">
        <title>Genome-scale phylogeny and comparative genomics of the fungal order Sordariales.</title>
        <authorList>
            <person name="Hensen N."/>
            <person name="Bonometti L."/>
            <person name="Westerberg I."/>
            <person name="Brannstrom I.O."/>
            <person name="Guillou S."/>
            <person name="Cros-Aarteil S."/>
            <person name="Calhoun S."/>
            <person name="Haridas S."/>
            <person name="Kuo A."/>
            <person name="Mondo S."/>
            <person name="Pangilinan J."/>
            <person name="Riley R."/>
            <person name="LaButti K."/>
            <person name="Andreopoulos B."/>
            <person name="Lipzen A."/>
            <person name="Chen C."/>
            <person name="Yan M."/>
            <person name="Daum C."/>
            <person name="Ng V."/>
            <person name="Clum A."/>
            <person name="Steindorff A."/>
            <person name="Ohm R.A."/>
            <person name="Martin F."/>
            <person name="Silar P."/>
            <person name="Natvig D.O."/>
            <person name="Lalanne C."/>
            <person name="Gautier V."/>
            <person name="Ament-Velasquez S.L."/>
            <person name="Kruys A."/>
            <person name="Hutchinson M.I."/>
            <person name="Powell A.J."/>
            <person name="Barry K."/>
            <person name="Miller A.N."/>
            <person name="Grigoriev I.V."/>
            <person name="Debuchy R."/>
            <person name="Gladieux P."/>
            <person name="Hiltunen Thoren M."/>
            <person name="Johannesson H."/>
        </authorList>
    </citation>
    <scope>NUCLEOTIDE SEQUENCE</scope>
    <source>
        <strain evidence="12">PSN243</strain>
    </source>
</reference>
<dbReference type="InterPro" id="IPR036861">
    <property type="entry name" value="Endochitinase-like_sf"/>
</dbReference>
<reference evidence="12" key="2">
    <citation type="submission" date="2023-05" db="EMBL/GenBank/DDBJ databases">
        <authorList>
            <consortium name="Lawrence Berkeley National Laboratory"/>
            <person name="Steindorff A."/>
            <person name="Hensen N."/>
            <person name="Bonometti L."/>
            <person name="Westerberg I."/>
            <person name="Brannstrom I.O."/>
            <person name="Guillou S."/>
            <person name="Cros-Aarteil S."/>
            <person name="Calhoun S."/>
            <person name="Haridas S."/>
            <person name="Kuo A."/>
            <person name="Mondo S."/>
            <person name="Pangilinan J."/>
            <person name="Riley R."/>
            <person name="Labutti K."/>
            <person name="Andreopoulos B."/>
            <person name="Lipzen A."/>
            <person name="Chen C."/>
            <person name="Yanf M."/>
            <person name="Daum C."/>
            <person name="Ng V."/>
            <person name="Clum A."/>
            <person name="Ohm R."/>
            <person name="Martin F."/>
            <person name="Silar P."/>
            <person name="Natvig D."/>
            <person name="Lalanne C."/>
            <person name="Gautier V."/>
            <person name="Ament-Velasquez S.L."/>
            <person name="Kruys A."/>
            <person name="Hutchinson M.I."/>
            <person name="Powell A.J."/>
            <person name="Barry K."/>
            <person name="Miller A.N."/>
            <person name="Grigoriev I.V."/>
            <person name="Debuchy R."/>
            <person name="Gladieux P."/>
            <person name="Thoren M.H."/>
            <person name="Johannesson H."/>
        </authorList>
    </citation>
    <scope>NUCLEOTIDE SEQUENCE</scope>
    <source>
        <strain evidence="12">PSN243</strain>
    </source>
</reference>
<comment type="caution">
    <text evidence="7">Lacks conserved residue(s) required for the propagation of feature annotation.</text>
</comment>
<feature type="disulfide bond" evidence="7">
    <location>
        <begin position="144"/>
        <end position="158"/>
    </location>
</feature>
<dbReference type="Pfam" id="PF00187">
    <property type="entry name" value="Chitin_bind_1"/>
    <property type="match status" value="1"/>
</dbReference>
<dbReference type="GO" id="GO:0008061">
    <property type="term" value="F:chitin binding"/>
    <property type="evidence" value="ECO:0007669"/>
    <property type="project" value="UniProtKB-UniRule"/>
</dbReference>
<dbReference type="EC" id="3.2.1.14" evidence="2"/>
<evidence type="ECO:0000256" key="4">
    <source>
        <dbReference type="ARBA" id="ARBA00022670"/>
    </source>
</evidence>
<dbReference type="InterPro" id="IPR029070">
    <property type="entry name" value="Chitinase_insertion_sf"/>
</dbReference>
<dbReference type="InterPro" id="IPR011583">
    <property type="entry name" value="Chitinase_II/V-like_cat"/>
</dbReference>
<evidence type="ECO:0000256" key="5">
    <source>
        <dbReference type="ARBA" id="ARBA00022801"/>
    </source>
</evidence>
<feature type="domain" description="Chitin-binding type-1" evidence="10">
    <location>
        <begin position="541"/>
        <end position="586"/>
    </location>
</feature>
<dbReference type="PROSITE" id="PS50941">
    <property type="entry name" value="CHIT_BIND_I_2"/>
    <property type="match status" value="4"/>
</dbReference>
<dbReference type="Pfam" id="PF00704">
    <property type="entry name" value="Glyco_hydro_18"/>
    <property type="match status" value="1"/>
</dbReference>
<sequence>MVRSVTLLTCLALCLSGGRALATPNIPSITHQNPAADTHPEPLDDYLRLRDNSTTEVEVGAPPVSRADVTPWGLFGRQVELPGDGALLCPTGICADGSCCGPQGICGYGPDFCGVGCQNNCTAKAMCGQYSANGGTVKCGLDLCCSWGGWCGSTQAHCVGPDQWSLCQQGFGKCEVIRPTEYPHDSGTANGRTIGYYQSWNTRNRVCNKVWPSQIKKEQYSHLYFAFATIDPVTFQIAVAHPGDIALMSEFTALKGPGLQTWIAVGGYDFSDPGTPTHHTWSDLCATPARRAAFINSVRVDMDTYGFQGVDLDWEYPVDETRGGRPEDVVNFVSLLREMRAAYGTSYGISLTLAPDYWYLRWFDAKGLEPYVDHMGFMAYDLHGFWDADVTALGALVRGQADIREIYNNSIPLAYAELDFSKLDFGIAWYGRGYTLQDPSCNTLGCPCKGPSRPAKCTNAAGVMSLDEVQDLIAEKGLEPRLLQGSMMKELVWDDQWIGYDDEETVAMKKAFANKLGFGGTMAWSVDFYTGESGSAPVSTDGSCGPANGGTVREGSGFGDCCSVNGWCGSTPAHCGSGCQSGKCIQGAITTDGSCGAGANHAICAGWPAGECCSPAGWCGGTPDHCGVGCQSGPCTDRNDVVFLDPQVYRSSTAQCPPPCTLVLPDVILDSARTVSMPPFTTSLEVGSSVGGTFAVTTTTVTVVVQSVVFTRYAHSNVVVTNGQTSAVFNPTPSMVIPPSTITVTNGLGQTSQRLVVFPPWRTLAAGDPDEPLVSESFSSQSTWNWTSPRPPMTYTPPPDTRPASTLPCTANYGMHYIADHDVYIPVYQCEGASTVMQHDCVPTRTVRILADTTKSFALGCTLFTGTGTPTTDGPLPPFTEWPEGELVWDEDEEEGESKSSCRLWFFDTCFFGIFGWRWRFPSGVFPPVPPPGKIIWPPWIKVDVDIPGPWPPITIGWDRKPTFPVTKAGRTCTTTRTAEVCSTTTTLDITTSGTSTTITSTRTQSTCTTIRGSMLHPSLHSSSRGGLANNCRPMRAGDVIIYPSDPEDTVELMNFLMDEADRDGYILWDKSHAVMAGDDYVSFIMVKSMSRGMFDRMWNGPMARTAMKRKYNLEHLAAVVPKKKRTMANSTLVTRQPPQPPQLLHSRTDGEIMIHGQDKSNLWFNYKVHQMAGAGQVIYVVEEGIFAEHGELAGGDIDVDDSSLQRLFDFATRYSVGAAANPEHGTEVTAKLIGARLGLARQGKVVLAPVFPKQTRNYDPPEVTLKKFETDLPEALMIGIISALDHIMRAQAGDATLRGRQIINISAGDALMLGGGNEGLFHAYYHALRRLEDLGVVVVVAAHNEFRDPDVQGKVDGIFERFTNPDDPQHYIPSLIVASGIDQDTKLAPDNPYRRWMALAPAWDVEVPELYAGYQNEAGASYAAPHVAGAIAYWRSLLENDPHGAGQRRLDLREPINVKGLVMAMHRTVPPSRTHGRFVSNRGEELTDIDDRNNAEVGRPWDQRMAFLWTGQVADGNCIGSPGLPDCPDFLRRERYLNLRPFAADPAHCPDAAGPVNKRQAGSPACNLVLDDLAGRPSSTGGSDPGTTTSGIITYTPGPASPTCLSNCGTVCTGFYCEPTPSGHPPAFYDPQDPVRNPPTTVITTSRPIATPPPELPPLPPGPTCTNPAFPTTTVVCNGSGSAMACNVALTCATPSPTPTQPPPSPSPSPDDPPDLPDLPDPPATSCDRPLSTAETCYGQSPTRQACATSLWCPPPPVTPVPPPPYITGMPVAVIYSQLHGDPPKGWNGCRKLGKHHQVKGFPNGHAPPAGYGSCYKDWVDLASSNVKMGEVMDGCHEGGYTNGYRVCITSYGGNVHFNGRHQRCTSDNTLIRHCDPPGFSRCSFDEYYRVLKCDGKWWPDA</sequence>
<evidence type="ECO:0000313" key="12">
    <source>
        <dbReference type="EMBL" id="KAK4446124.1"/>
    </source>
</evidence>
<feature type="domain" description="GH18" evidence="11">
    <location>
        <begin position="191"/>
        <end position="540"/>
    </location>
</feature>
<dbReference type="SUPFAM" id="SSF52743">
    <property type="entry name" value="Subtilisin-like"/>
    <property type="match status" value="1"/>
</dbReference>
<feature type="chain" id="PRO_5043429324" description="chitinase" evidence="9">
    <location>
        <begin position="23"/>
        <end position="1903"/>
    </location>
</feature>
<feature type="domain" description="Chitin-binding type-1" evidence="10">
    <location>
        <begin position="86"/>
        <end position="123"/>
    </location>
</feature>
<dbReference type="CDD" id="cd00306">
    <property type="entry name" value="Peptidases_S8_S53"/>
    <property type="match status" value="1"/>
</dbReference>
<dbReference type="InterPro" id="IPR015500">
    <property type="entry name" value="Peptidase_S8_subtilisin-rel"/>
</dbReference>
<dbReference type="InterPro" id="IPR050314">
    <property type="entry name" value="Glycosyl_Hydrlase_18"/>
</dbReference>
<evidence type="ECO:0000259" key="10">
    <source>
        <dbReference type="PROSITE" id="PS50941"/>
    </source>
</evidence>
<keyword evidence="9" id="KW-0732">Signal</keyword>
<evidence type="ECO:0000259" key="11">
    <source>
        <dbReference type="PROSITE" id="PS51910"/>
    </source>
</evidence>
<dbReference type="InterPro" id="IPR036852">
    <property type="entry name" value="Peptidase_S8/S53_dom_sf"/>
</dbReference>
<proteinExistence type="inferred from homology"/>
<dbReference type="InterPro" id="IPR001223">
    <property type="entry name" value="Glyco_hydro18_cat"/>
</dbReference>
<feature type="disulfide bond" evidence="7">
    <location>
        <begin position="612"/>
        <end position="626"/>
    </location>
</feature>
<feature type="disulfide bond" evidence="7">
    <location>
        <begin position="561"/>
        <end position="575"/>
    </location>
</feature>
<name>A0AAV9GDG2_9PEZI</name>
<evidence type="ECO:0000256" key="7">
    <source>
        <dbReference type="PROSITE-ProRule" id="PRU00261"/>
    </source>
</evidence>
<feature type="domain" description="Chitin-binding type-1" evidence="10">
    <location>
        <begin position="592"/>
        <end position="637"/>
    </location>
</feature>
<dbReference type="Gene3D" id="3.30.60.10">
    <property type="entry name" value="Endochitinase-like"/>
    <property type="match status" value="3"/>
</dbReference>
<organism evidence="12 13">
    <name type="scientific">Podospora aff. communis PSN243</name>
    <dbReference type="NCBI Taxonomy" id="3040156"/>
    <lineage>
        <taxon>Eukaryota</taxon>
        <taxon>Fungi</taxon>
        <taxon>Dikarya</taxon>
        <taxon>Ascomycota</taxon>
        <taxon>Pezizomycotina</taxon>
        <taxon>Sordariomycetes</taxon>
        <taxon>Sordariomycetidae</taxon>
        <taxon>Sordariales</taxon>
        <taxon>Podosporaceae</taxon>
        <taxon>Podospora</taxon>
    </lineage>
</organism>
<dbReference type="GO" id="GO:0005975">
    <property type="term" value="P:carbohydrate metabolic process"/>
    <property type="evidence" value="ECO:0007669"/>
    <property type="project" value="InterPro"/>
</dbReference>